<evidence type="ECO:0000256" key="2">
    <source>
        <dbReference type="ARBA" id="ARBA00022630"/>
    </source>
</evidence>
<dbReference type="GO" id="GO:0005737">
    <property type="term" value="C:cytoplasm"/>
    <property type="evidence" value="ECO:0007669"/>
    <property type="project" value="UniProtKB-SubCell"/>
</dbReference>
<dbReference type="InterPro" id="IPR002937">
    <property type="entry name" value="Amino_oxidase"/>
</dbReference>
<dbReference type="OrthoDB" id="9805195at2"/>
<dbReference type="Proteomes" id="UP000316714">
    <property type="component" value="Unassembled WGS sequence"/>
</dbReference>
<dbReference type="Gene3D" id="3.50.50.60">
    <property type="entry name" value="FAD/NAD(P)-binding domain"/>
    <property type="match status" value="1"/>
</dbReference>
<dbReference type="GO" id="GO:0004729">
    <property type="term" value="F:oxygen-dependent protoporphyrinogen oxidase activity"/>
    <property type="evidence" value="ECO:0007669"/>
    <property type="project" value="UniProtKB-UniRule"/>
</dbReference>
<dbReference type="NCBIfam" id="TIGR00562">
    <property type="entry name" value="proto_IX_ox"/>
    <property type="match status" value="1"/>
</dbReference>
<dbReference type="PRINTS" id="PR00419">
    <property type="entry name" value="ADXRDTASE"/>
</dbReference>
<dbReference type="Gene3D" id="1.10.3110.10">
    <property type="entry name" value="protoporphyrinogen ix oxidase, domain 3"/>
    <property type="match status" value="1"/>
</dbReference>
<dbReference type="RefSeq" id="WP_146564846.1">
    <property type="nucleotide sequence ID" value="NZ_SIHJ01000001.1"/>
</dbReference>
<sequence>MPPPSPTPIRVAIVGGGIAGLSAAVRLGELSPASEVTVFEAQPQPGGVLRTLRDNGWLIEQSADNFLTKLPYATQLCETLGVADQLLETDPARRRALVVNLGRVTPTPEGFLLMSARTIVPILRTPLLSWRGRLRLLCEPFVPRKRDDSDESVASFARRRVGEEAFQRLVQPLLAGIYTADPEKLSMQATMPQFVEQEREHGSLFLAARRQENRVRGESGARYSQFVAPREGMQSIVDAAVRRLPAGAVRVAAEVRAIQKTARGWRVEAPDADPHEFDGVIVATPSYAAAALLTGVDPDLSSLLDQIPYAGSSIVCLGVREDQLPSLPTGFGFVVPAAEGRRIIAASFSSLKFPDRTPSGRLLIRVFVGGALQPELAELPDADLERLALEELRELCGLTGEPERVVIARWPRRMPQYHLGHNALVDEIFALADRHPGLGLAGAAYRGVGVPQCVHSGQQAADRVHARLTGEAGT</sequence>
<gene>
    <name evidence="8" type="primary">hemY_2</name>
    <name evidence="8" type="ORF">KOR34_24630</name>
</gene>
<comment type="similarity">
    <text evidence="6">Belongs to the protoporphyrinogen/coproporphyrinogen oxidase family. Coproporphyrinogen III oxidase subfamily.</text>
</comment>
<evidence type="ECO:0000256" key="3">
    <source>
        <dbReference type="ARBA" id="ARBA00022827"/>
    </source>
</evidence>
<keyword evidence="2 6" id="KW-0285">Flavoprotein</keyword>
<dbReference type="AlphaFoldDB" id="A0A5C5VHC1"/>
<comment type="function">
    <text evidence="6">Involved in coproporphyrin-dependent heme b biosynthesis. Catalyzes the oxidation of coproporphyrinogen III to coproporphyrin III.</text>
</comment>
<dbReference type="PANTHER" id="PTHR42923">
    <property type="entry name" value="PROTOPORPHYRINOGEN OXIDASE"/>
    <property type="match status" value="1"/>
</dbReference>
<comment type="catalytic activity">
    <reaction evidence="6">
        <text>coproporphyrinogen III + 3 O2 = coproporphyrin III + 3 H2O2</text>
        <dbReference type="Rhea" id="RHEA:43436"/>
        <dbReference type="ChEBI" id="CHEBI:15379"/>
        <dbReference type="ChEBI" id="CHEBI:16240"/>
        <dbReference type="ChEBI" id="CHEBI:57309"/>
        <dbReference type="ChEBI" id="CHEBI:131725"/>
        <dbReference type="EC" id="1.3.3.15"/>
    </reaction>
</comment>
<evidence type="ECO:0000256" key="5">
    <source>
        <dbReference type="ARBA" id="ARBA00023133"/>
    </source>
</evidence>
<keyword evidence="4 6" id="KW-0560">Oxidoreductase</keyword>
<evidence type="ECO:0000256" key="6">
    <source>
        <dbReference type="RuleBase" id="RU364052"/>
    </source>
</evidence>
<dbReference type="Pfam" id="PF01593">
    <property type="entry name" value="Amino_oxidase"/>
    <property type="match status" value="1"/>
</dbReference>
<keyword evidence="5 6" id="KW-0350">Heme biosynthesis</keyword>
<reference evidence="8 9" key="1">
    <citation type="submission" date="2019-02" db="EMBL/GenBank/DDBJ databases">
        <title>Deep-cultivation of Planctomycetes and their phenomic and genomic characterization uncovers novel biology.</title>
        <authorList>
            <person name="Wiegand S."/>
            <person name="Jogler M."/>
            <person name="Boedeker C."/>
            <person name="Pinto D."/>
            <person name="Vollmers J."/>
            <person name="Rivas-Marin E."/>
            <person name="Kohn T."/>
            <person name="Peeters S.H."/>
            <person name="Heuer A."/>
            <person name="Rast P."/>
            <person name="Oberbeckmann S."/>
            <person name="Bunk B."/>
            <person name="Jeske O."/>
            <person name="Meyerdierks A."/>
            <person name="Storesund J.E."/>
            <person name="Kallscheuer N."/>
            <person name="Luecker S."/>
            <person name="Lage O.M."/>
            <person name="Pohl T."/>
            <person name="Merkel B.J."/>
            <person name="Hornburger P."/>
            <person name="Mueller R.-W."/>
            <person name="Bruemmer F."/>
            <person name="Labrenz M."/>
            <person name="Spormann A.M."/>
            <person name="Op Den Camp H."/>
            <person name="Overmann J."/>
            <person name="Amann R."/>
            <person name="Jetten M.S.M."/>
            <person name="Mascher T."/>
            <person name="Medema M.H."/>
            <person name="Devos D.P."/>
            <person name="Kaster A.-K."/>
            <person name="Ovreas L."/>
            <person name="Rohde M."/>
            <person name="Galperin M.Y."/>
            <person name="Jogler C."/>
        </authorList>
    </citation>
    <scope>NUCLEOTIDE SEQUENCE [LARGE SCALE GENOMIC DNA]</scope>
    <source>
        <strain evidence="8 9">KOR34</strain>
    </source>
</reference>
<keyword evidence="9" id="KW-1185">Reference proteome</keyword>
<dbReference type="Gene3D" id="3.90.660.20">
    <property type="entry name" value="Protoporphyrinogen oxidase, mitochondrial, domain 2"/>
    <property type="match status" value="1"/>
</dbReference>
<comment type="pathway">
    <text evidence="6">Porphyrin-containing compound metabolism; protoheme biosynthesis.</text>
</comment>
<comment type="subcellular location">
    <subcellularLocation>
        <location evidence="6">Cytoplasm</location>
    </subcellularLocation>
</comment>
<dbReference type="GO" id="GO:0006783">
    <property type="term" value="P:heme biosynthetic process"/>
    <property type="evidence" value="ECO:0007669"/>
    <property type="project" value="UniProtKB-UniRule"/>
</dbReference>
<dbReference type="PANTHER" id="PTHR42923:SF3">
    <property type="entry name" value="PROTOPORPHYRINOGEN OXIDASE"/>
    <property type="match status" value="1"/>
</dbReference>
<dbReference type="InterPro" id="IPR004572">
    <property type="entry name" value="Protoporphyrinogen_oxidase"/>
</dbReference>
<accession>A0A5C5VHC1</accession>
<dbReference type="UniPathway" id="UPA00252"/>
<dbReference type="EMBL" id="SIHJ01000001">
    <property type="protein sequence ID" value="TWT37511.1"/>
    <property type="molecule type" value="Genomic_DNA"/>
</dbReference>
<dbReference type="SUPFAM" id="SSF51905">
    <property type="entry name" value="FAD/NAD(P)-binding domain"/>
    <property type="match status" value="1"/>
</dbReference>
<evidence type="ECO:0000313" key="8">
    <source>
        <dbReference type="EMBL" id="TWT37511.1"/>
    </source>
</evidence>
<proteinExistence type="inferred from homology"/>
<feature type="domain" description="Amine oxidase" evidence="7">
    <location>
        <begin position="18"/>
        <end position="464"/>
    </location>
</feature>
<comment type="caution">
    <text evidence="8">The sequence shown here is derived from an EMBL/GenBank/DDBJ whole genome shotgun (WGS) entry which is preliminary data.</text>
</comment>
<evidence type="ECO:0000259" key="7">
    <source>
        <dbReference type="Pfam" id="PF01593"/>
    </source>
</evidence>
<evidence type="ECO:0000256" key="4">
    <source>
        <dbReference type="ARBA" id="ARBA00023002"/>
    </source>
</evidence>
<evidence type="ECO:0000256" key="1">
    <source>
        <dbReference type="ARBA" id="ARBA00001974"/>
    </source>
</evidence>
<dbReference type="InterPro" id="IPR050464">
    <property type="entry name" value="Zeta_carotene_desat/Oxidored"/>
</dbReference>
<dbReference type="InterPro" id="IPR036188">
    <property type="entry name" value="FAD/NAD-bd_sf"/>
</dbReference>
<evidence type="ECO:0000313" key="9">
    <source>
        <dbReference type="Proteomes" id="UP000316714"/>
    </source>
</evidence>
<dbReference type="EC" id="1.3.3.15" evidence="6"/>
<name>A0A5C5VHC1_9BACT</name>
<organism evidence="8 9">
    <name type="scientific">Posidoniimonas corsicana</name>
    <dbReference type="NCBI Taxonomy" id="1938618"/>
    <lineage>
        <taxon>Bacteria</taxon>
        <taxon>Pseudomonadati</taxon>
        <taxon>Planctomycetota</taxon>
        <taxon>Planctomycetia</taxon>
        <taxon>Pirellulales</taxon>
        <taxon>Lacipirellulaceae</taxon>
        <taxon>Posidoniimonas</taxon>
    </lineage>
</organism>
<keyword evidence="6" id="KW-0963">Cytoplasm</keyword>
<dbReference type="SUPFAM" id="SSF54373">
    <property type="entry name" value="FAD-linked reductases, C-terminal domain"/>
    <property type="match status" value="1"/>
</dbReference>
<protein>
    <recommendedName>
        <fullName evidence="6">Coproporphyrinogen III oxidase</fullName>
        <ecNumber evidence="6">1.3.3.15</ecNumber>
    </recommendedName>
</protein>
<comment type="cofactor">
    <cofactor evidence="1 6">
        <name>FAD</name>
        <dbReference type="ChEBI" id="CHEBI:57692"/>
    </cofactor>
</comment>
<keyword evidence="3 6" id="KW-0274">FAD</keyword>